<dbReference type="Gene3D" id="3.30.70.1320">
    <property type="entry name" value="Multidrug efflux transporter AcrB pore domain like"/>
    <property type="match status" value="1"/>
</dbReference>
<feature type="transmembrane region" description="Helical" evidence="9">
    <location>
        <begin position="471"/>
        <end position="498"/>
    </location>
</feature>
<feature type="transmembrane region" description="Helical" evidence="9">
    <location>
        <begin position="999"/>
        <end position="1025"/>
    </location>
</feature>
<sequence>MFSSFFIKNPVFAAVVSIIIVLAGLAAMLNLPIEQYPRVIPPQIIVSTTYPGASADTLAKTVAAPIEEQINGAKNMLYMNSVAEDSGRVSINVFFEVGTDADSAKIDVNNRVQASLAKLPEQVQRQGVNVRERSPSILQFIMLNSPSNTYDTTYLSNYALMNIVDDLKRVSGVGDAMIFGAKDYAIKIWIDPLKLSKYSLTTTDVINVVKEQNYQYSAGKIAAEPIKEKQMFTYTIQTPERLSSPEQFGDIVIRANEDGSSLMLKDVANIELGSSSYDMVTKLNNSPAIPIGIFLQSGSNALETAKAVKKSLETAKLNFPDGVEYSVPYDSTQFVEISIKEVAKTFVEAILLVILIIFLFLQNWRATLIPILAVPVSIIGAFAGMYALGFSINLLTLFGLVLAIGIVVDDAIIVIENVERHMSEGMSPREASFKAMKEVSGAIVAIVLVLSSVFIPVAFMGGLSGEMYRQFAITIVISIVISGFVALTLTPSLCASLLKDDHKKPTFFFFVWFNNFFEKATSSYTYLVKKTIRFSLISILLFGGLIFISYDMFKSMKTGLIPNEDQGTIFVFSYNPGGASISRTDEFTTELNSIIAKDSNVKDIITLAGYDLTSSSQRTHAAATIIKLNPWDERPNADQHADAILKKLSGQVLATSDGFSFGVLPPPIMGMSVAGGFEMYIQDRTGGNIQDLEKVVNQIIAKAKDRPELMGVRSSLAANIPQYKIDVNIPKAKAKGVAVDDIYNTLNATFGSFYVNDFSLYGRTYKVNLQAESEYRKSADDLKFVFVKGNNNELLPISSFVNIKKVVGADLIERFNLFQAAKVSGQPSLGFSSGDALKAIEEVSNEVLPSGYTISWVGTAYQEKQISSSSSTAFIFGLVLLFLILAALYGKWLLPISVVLAVPFAMFGAILATLLRGLENDIYFQIGLLVLAGLAAKNAILIVEFALQKQKEGFGLLDAAFEAAKIRLRPIIMTSLAFTLGTVPLAISNGAGAASRHAIGTGVIGGMLAATFIAIIFIPLFYVLVSKIGLKKDKTKEEI</sequence>
<comment type="similarity">
    <text evidence="2">Belongs to the resistance-nodulation-cell division (RND) (TC 2.A.6) family.</text>
</comment>
<feature type="transmembrane region" description="Helical" evidence="9">
    <location>
        <begin position="342"/>
        <end position="361"/>
    </location>
</feature>
<organism evidence="10 11">
    <name type="scientific">Arcobacter caeni</name>
    <dbReference type="NCBI Taxonomy" id="1912877"/>
    <lineage>
        <taxon>Bacteria</taxon>
        <taxon>Pseudomonadati</taxon>
        <taxon>Campylobacterota</taxon>
        <taxon>Epsilonproteobacteria</taxon>
        <taxon>Campylobacterales</taxon>
        <taxon>Arcobacteraceae</taxon>
        <taxon>Arcobacter</taxon>
    </lineage>
</organism>
<feature type="transmembrane region" description="Helical" evidence="9">
    <location>
        <begin position="922"/>
        <end position="947"/>
    </location>
</feature>
<feature type="transmembrane region" description="Helical" evidence="9">
    <location>
        <begin position="368"/>
        <end position="388"/>
    </location>
</feature>
<evidence type="ECO:0000256" key="9">
    <source>
        <dbReference type="SAM" id="Phobius"/>
    </source>
</evidence>
<feature type="transmembrane region" description="Helical" evidence="9">
    <location>
        <begin position="394"/>
        <end position="418"/>
    </location>
</feature>
<keyword evidence="11" id="KW-1185">Reference proteome</keyword>
<keyword evidence="6 9" id="KW-0812">Transmembrane</keyword>
<evidence type="ECO:0000256" key="4">
    <source>
        <dbReference type="ARBA" id="ARBA00022475"/>
    </source>
</evidence>
<dbReference type="GO" id="GO:0015562">
    <property type="term" value="F:efflux transmembrane transporter activity"/>
    <property type="evidence" value="ECO:0007669"/>
    <property type="project" value="InterPro"/>
</dbReference>
<keyword evidence="7 9" id="KW-1133">Transmembrane helix</keyword>
<dbReference type="GO" id="GO:0005886">
    <property type="term" value="C:plasma membrane"/>
    <property type="evidence" value="ECO:0007669"/>
    <property type="project" value="UniProtKB-SubCell"/>
</dbReference>
<evidence type="ECO:0000256" key="6">
    <source>
        <dbReference type="ARBA" id="ARBA00022692"/>
    </source>
</evidence>
<dbReference type="InterPro" id="IPR001036">
    <property type="entry name" value="Acrflvin-R"/>
</dbReference>
<dbReference type="PRINTS" id="PR00702">
    <property type="entry name" value="ACRIFLAVINRP"/>
</dbReference>
<protein>
    <submittedName>
        <fullName evidence="10">RND transporter</fullName>
    </submittedName>
</protein>
<feature type="transmembrane region" description="Helical" evidence="9">
    <location>
        <begin position="871"/>
        <end position="889"/>
    </location>
</feature>
<dbReference type="Gene3D" id="3.30.70.1440">
    <property type="entry name" value="Multidrug efflux transporter AcrB pore domain"/>
    <property type="match status" value="1"/>
</dbReference>
<evidence type="ECO:0000256" key="5">
    <source>
        <dbReference type="ARBA" id="ARBA00022519"/>
    </source>
</evidence>
<comment type="subcellular location">
    <subcellularLocation>
        <location evidence="1">Cell inner membrane</location>
        <topology evidence="1">Multi-pass membrane protein</topology>
    </subcellularLocation>
</comment>
<proteinExistence type="inferred from homology"/>
<reference evidence="10 11" key="1">
    <citation type="submission" date="2017-02" db="EMBL/GenBank/DDBJ databases">
        <title>Arcobacter caeni sp. nov, a new Arcobacter species isolated from reclaimed water.</title>
        <authorList>
            <person name="Figueras M.J."/>
            <person name="Perez-Cataluna A."/>
            <person name="Salas-Masso N."/>
        </authorList>
    </citation>
    <scope>NUCLEOTIDE SEQUENCE [LARGE SCALE GENOMIC DNA]</scope>
    <source>
        <strain evidence="10 11">RW17-10</strain>
    </source>
</reference>
<evidence type="ECO:0000313" key="11">
    <source>
        <dbReference type="Proteomes" id="UP000251135"/>
    </source>
</evidence>
<feature type="transmembrane region" description="Helical" evidence="9">
    <location>
        <begin position="439"/>
        <end position="459"/>
    </location>
</feature>
<dbReference type="FunFam" id="1.20.1640.10:FF:000001">
    <property type="entry name" value="Efflux pump membrane transporter"/>
    <property type="match status" value="1"/>
</dbReference>
<dbReference type="Proteomes" id="UP000251135">
    <property type="component" value="Unassembled WGS sequence"/>
</dbReference>
<dbReference type="Gene3D" id="1.20.1640.10">
    <property type="entry name" value="Multidrug efflux transporter AcrB transmembrane domain"/>
    <property type="match status" value="2"/>
</dbReference>
<keyword evidence="4" id="KW-1003">Cell membrane</keyword>
<dbReference type="Gene3D" id="3.30.2090.10">
    <property type="entry name" value="Multidrug efflux transporter AcrB TolC docking domain, DN and DC subdomains"/>
    <property type="match status" value="2"/>
</dbReference>
<dbReference type="RefSeq" id="WP_108560229.1">
    <property type="nucleotide sequence ID" value="NZ_MUXE01000015.1"/>
</dbReference>
<dbReference type="SUPFAM" id="SSF82866">
    <property type="entry name" value="Multidrug efflux transporter AcrB transmembrane domain"/>
    <property type="match status" value="2"/>
</dbReference>
<dbReference type="GO" id="GO:0009636">
    <property type="term" value="P:response to toxic substance"/>
    <property type="evidence" value="ECO:0007669"/>
    <property type="project" value="UniProtKB-ARBA"/>
</dbReference>
<dbReference type="NCBIfam" id="TIGR00915">
    <property type="entry name" value="2A0602"/>
    <property type="match status" value="1"/>
</dbReference>
<evidence type="ECO:0000256" key="2">
    <source>
        <dbReference type="ARBA" id="ARBA00010942"/>
    </source>
</evidence>
<gene>
    <name evidence="10" type="ORF">B0174_09895</name>
</gene>
<comment type="caution">
    <text evidence="10">The sequence shown here is derived from an EMBL/GenBank/DDBJ whole genome shotgun (WGS) entry which is preliminary data.</text>
</comment>
<dbReference type="InterPro" id="IPR004764">
    <property type="entry name" value="MdtF-like"/>
</dbReference>
<dbReference type="Pfam" id="PF00873">
    <property type="entry name" value="ACR_tran"/>
    <property type="match status" value="1"/>
</dbReference>
<dbReference type="AlphaFoldDB" id="A0A363CXC5"/>
<evidence type="ECO:0000313" key="10">
    <source>
        <dbReference type="EMBL" id="PUE63719.1"/>
    </source>
</evidence>
<dbReference type="EMBL" id="MUXE01000015">
    <property type="protein sequence ID" value="PUE63719.1"/>
    <property type="molecule type" value="Genomic_DNA"/>
</dbReference>
<feature type="transmembrane region" description="Helical" evidence="9">
    <location>
        <begin position="12"/>
        <end position="33"/>
    </location>
</feature>
<keyword evidence="3" id="KW-0813">Transport</keyword>
<feature type="transmembrane region" description="Helical" evidence="9">
    <location>
        <begin position="534"/>
        <end position="553"/>
    </location>
</feature>
<dbReference type="FunFam" id="3.30.70.1430:FF:000001">
    <property type="entry name" value="Efflux pump membrane transporter"/>
    <property type="match status" value="1"/>
</dbReference>
<dbReference type="PANTHER" id="PTHR32063">
    <property type="match status" value="1"/>
</dbReference>
<keyword evidence="8 9" id="KW-0472">Membrane</keyword>
<dbReference type="GO" id="GO:0042910">
    <property type="term" value="F:xenobiotic transmembrane transporter activity"/>
    <property type="evidence" value="ECO:0007669"/>
    <property type="project" value="TreeGrafter"/>
</dbReference>
<dbReference type="OrthoDB" id="9759330at2"/>
<dbReference type="SUPFAM" id="SSF82693">
    <property type="entry name" value="Multidrug efflux transporter AcrB pore domain, PN1, PN2, PC1 and PC2 subdomains"/>
    <property type="match status" value="4"/>
</dbReference>
<accession>A0A363CXC5</accession>
<dbReference type="NCBIfam" id="NF000282">
    <property type="entry name" value="RND_permease_1"/>
    <property type="match status" value="1"/>
</dbReference>
<name>A0A363CXC5_9BACT</name>
<dbReference type="Gene3D" id="3.30.70.1430">
    <property type="entry name" value="Multidrug efflux transporter AcrB pore domain"/>
    <property type="match status" value="2"/>
</dbReference>
<feature type="transmembrane region" description="Helical" evidence="9">
    <location>
        <begin position="968"/>
        <end position="987"/>
    </location>
</feature>
<feature type="transmembrane region" description="Helical" evidence="9">
    <location>
        <begin position="896"/>
        <end position="916"/>
    </location>
</feature>
<evidence type="ECO:0000256" key="3">
    <source>
        <dbReference type="ARBA" id="ARBA00022448"/>
    </source>
</evidence>
<dbReference type="InterPro" id="IPR027463">
    <property type="entry name" value="AcrB_DN_DC_subdom"/>
</dbReference>
<dbReference type="PANTHER" id="PTHR32063:SF13">
    <property type="entry name" value="MULTIDRUG EFFLUX PUMP SUBUNIT ACRB-RELATED"/>
    <property type="match status" value="1"/>
</dbReference>
<keyword evidence="5" id="KW-0997">Cell inner membrane</keyword>
<evidence type="ECO:0000256" key="7">
    <source>
        <dbReference type="ARBA" id="ARBA00022989"/>
    </source>
</evidence>
<dbReference type="SUPFAM" id="SSF82714">
    <property type="entry name" value="Multidrug efflux transporter AcrB TolC docking domain, DN and DC subdomains"/>
    <property type="match status" value="2"/>
</dbReference>
<evidence type="ECO:0000256" key="8">
    <source>
        <dbReference type="ARBA" id="ARBA00023136"/>
    </source>
</evidence>
<evidence type="ECO:0000256" key="1">
    <source>
        <dbReference type="ARBA" id="ARBA00004429"/>
    </source>
</evidence>